<dbReference type="AlphaFoldDB" id="A0AAV5T626"/>
<feature type="non-terminal residue" evidence="1">
    <location>
        <position position="256"/>
    </location>
</feature>
<proteinExistence type="predicted"/>
<keyword evidence="2" id="KW-1185">Reference proteome</keyword>
<dbReference type="SUPFAM" id="SSF50630">
    <property type="entry name" value="Acid proteases"/>
    <property type="match status" value="1"/>
</dbReference>
<evidence type="ECO:0000313" key="2">
    <source>
        <dbReference type="Proteomes" id="UP001432027"/>
    </source>
</evidence>
<dbReference type="Proteomes" id="UP001432027">
    <property type="component" value="Unassembled WGS sequence"/>
</dbReference>
<evidence type="ECO:0000313" key="1">
    <source>
        <dbReference type="EMBL" id="GMS91031.1"/>
    </source>
</evidence>
<organism evidence="1 2">
    <name type="scientific">Pristionchus entomophagus</name>
    <dbReference type="NCBI Taxonomy" id="358040"/>
    <lineage>
        <taxon>Eukaryota</taxon>
        <taxon>Metazoa</taxon>
        <taxon>Ecdysozoa</taxon>
        <taxon>Nematoda</taxon>
        <taxon>Chromadorea</taxon>
        <taxon>Rhabditida</taxon>
        <taxon>Rhabditina</taxon>
        <taxon>Diplogasteromorpha</taxon>
        <taxon>Diplogasteroidea</taxon>
        <taxon>Neodiplogasteridae</taxon>
        <taxon>Pristionchus</taxon>
    </lineage>
</organism>
<dbReference type="InterPro" id="IPR021109">
    <property type="entry name" value="Peptidase_aspartic_dom_sf"/>
</dbReference>
<name>A0AAV5T626_9BILA</name>
<accession>A0AAV5T626</accession>
<comment type="caution">
    <text evidence="1">The sequence shown here is derived from an EMBL/GenBank/DDBJ whole genome shotgun (WGS) entry which is preliminary data.</text>
</comment>
<evidence type="ECO:0008006" key="3">
    <source>
        <dbReference type="Google" id="ProtNLM"/>
    </source>
</evidence>
<protein>
    <recommendedName>
        <fullName evidence="3">Peptidase A2 domain-containing protein</fullName>
    </recommendedName>
</protein>
<gene>
    <name evidence="1" type="ORF">PENTCL1PPCAC_13206</name>
</gene>
<reference evidence="1" key="1">
    <citation type="submission" date="2023-10" db="EMBL/GenBank/DDBJ databases">
        <title>Genome assembly of Pristionchus species.</title>
        <authorList>
            <person name="Yoshida K."/>
            <person name="Sommer R.J."/>
        </authorList>
    </citation>
    <scope>NUCLEOTIDE SEQUENCE</scope>
    <source>
        <strain evidence="1">RS0144</strain>
    </source>
</reference>
<sequence>MLEMYEEGSPYEKMREHLVRIDPMKRMIGGIVTEAVLDTGAEVSLISMRRVGGMGVQWEECNNNGIINASGDVIVIVGKCVMEVELPIGKMVDVGFFVSRDRLREEDQVLLGNAALHAMGIGLVELPKEGGDECVVGNENKAIVGKNVIVGPGETGKITGETDGGVEYREIDMGDYKNKLVLMMERTVAEVGSRLEEERKKMSKRYDKRYRNNKMREPKVGDRVYVRRETEVGKLTIPWEGPYRVKKSNTTATERV</sequence>
<dbReference type="Gene3D" id="2.40.70.10">
    <property type="entry name" value="Acid Proteases"/>
    <property type="match status" value="1"/>
</dbReference>
<dbReference type="EMBL" id="BTSX01000003">
    <property type="protein sequence ID" value="GMS91031.1"/>
    <property type="molecule type" value="Genomic_DNA"/>
</dbReference>